<evidence type="ECO:0000256" key="4">
    <source>
        <dbReference type="ARBA" id="ARBA00022801"/>
    </source>
</evidence>
<accession>A0AAD6EYR3</accession>
<evidence type="ECO:0000256" key="2">
    <source>
        <dbReference type="ARBA" id="ARBA00022670"/>
    </source>
</evidence>
<reference evidence="8 9" key="1">
    <citation type="journal article" date="2022" name="Cell">
        <title>Repeat-based holocentromeres influence genome architecture and karyotype evolution.</title>
        <authorList>
            <person name="Hofstatter P.G."/>
            <person name="Thangavel G."/>
            <person name="Lux T."/>
            <person name="Neumann P."/>
            <person name="Vondrak T."/>
            <person name="Novak P."/>
            <person name="Zhang M."/>
            <person name="Costa L."/>
            <person name="Castellani M."/>
            <person name="Scott A."/>
            <person name="Toegelov H."/>
            <person name="Fuchs J."/>
            <person name="Mata-Sucre Y."/>
            <person name="Dias Y."/>
            <person name="Vanzela A.L.L."/>
            <person name="Huettel B."/>
            <person name="Almeida C.C.S."/>
            <person name="Simkova H."/>
            <person name="Souza G."/>
            <person name="Pedrosa-Harand A."/>
            <person name="Macas J."/>
            <person name="Mayer K.F.X."/>
            <person name="Houben A."/>
            <person name="Marques A."/>
        </authorList>
    </citation>
    <scope>NUCLEOTIDE SEQUENCE [LARGE SCALE GENOMIC DNA]</scope>
    <source>
        <strain evidence="8">RhyTen1mFocal</strain>
    </source>
</reference>
<evidence type="ECO:0000313" key="9">
    <source>
        <dbReference type="Proteomes" id="UP001210211"/>
    </source>
</evidence>
<dbReference type="SUPFAM" id="SSF50630">
    <property type="entry name" value="Acid proteases"/>
    <property type="match status" value="1"/>
</dbReference>
<feature type="signal peptide" evidence="6">
    <location>
        <begin position="1"/>
        <end position="15"/>
    </location>
</feature>
<organism evidence="8 9">
    <name type="scientific">Rhynchospora tenuis</name>
    <dbReference type="NCBI Taxonomy" id="198213"/>
    <lineage>
        <taxon>Eukaryota</taxon>
        <taxon>Viridiplantae</taxon>
        <taxon>Streptophyta</taxon>
        <taxon>Embryophyta</taxon>
        <taxon>Tracheophyta</taxon>
        <taxon>Spermatophyta</taxon>
        <taxon>Magnoliopsida</taxon>
        <taxon>Liliopsida</taxon>
        <taxon>Poales</taxon>
        <taxon>Cyperaceae</taxon>
        <taxon>Cyperoideae</taxon>
        <taxon>Rhynchosporeae</taxon>
        <taxon>Rhynchospora</taxon>
    </lineage>
</organism>
<dbReference type="InterPro" id="IPR033121">
    <property type="entry name" value="PEPTIDASE_A1"/>
</dbReference>
<dbReference type="InterPro" id="IPR051708">
    <property type="entry name" value="Plant_Aspart_Prot_A1"/>
</dbReference>
<dbReference type="EMBL" id="JAMRDG010000001">
    <property type="protein sequence ID" value="KAJ3705940.1"/>
    <property type="molecule type" value="Genomic_DNA"/>
</dbReference>
<dbReference type="Pfam" id="PF14543">
    <property type="entry name" value="TAXi_N"/>
    <property type="match status" value="1"/>
</dbReference>
<gene>
    <name evidence="8" type="ORF">LUZ61_009645</name>
</gene>
<dbReference type="GO" id="GO:0005576">
    <property type="term" value="C:extracellular region"/>
    <property type="evidence" value="ECO:0007669"/>
    <property type="project" value="TreeGrafter"/>
</dbReference>
<dbReference type="InterPro" id="IPR032799">
    <property type="entry name" value="TAXi_C"/>
</dbReference>
<dbReference type="InterPro" id="IPR034161">
    <property type="entry name" value="Pepsin-like_plant"/>
</dbReference>
<feature type="domain" description="Peptidase A1" evidence="7">
    <location>
        <begin position="82"/>
        <end position="415"/>
    </location>
</feature>
<dbReference type="InterPro" id="IPR021109">
    <property type="entry name" value="Peptidase_aspartic_dom_sf"/>
</dbReference>
<dbReference type="PANTHER" id="PTHR47967">
    <property type="entry name" value="OS07G0603500 PROTEIN-RELATED"/>
    <property type="match status" value="1"/>
</dbReference>
<keyword evidence="3" id="KW-0064">Aspartyl protease</keyword>
<dbReference type="Gene3D" id="2.40.70.10">
    <property type="entry name" value="Acid Proteases"/>
    <property type="match status" value="2"/>
</dbReference>
<evidence type="ECO:0000256" key="1">
    <source>
        <dbReference type="ARBA" id="ARBA00007447"/>
    </source>
</evidence>
<dbReference type="Pfam" id="PF14541">
    <property type="entry name" value="TAXi_C"/>
    <property type="match status" value="1"/>
</dbReference>
<dbReference type="Proteomes" id="UP001210211">
    <property type="component" value="Unassembled WGS sequence"/>
</dbReference>
<keyword evidence="4" id="KW-0378">Hydrolase</keyword>
<protein>
    <recommendedName>
        <fullName evidence="7">Peptidase A1 domain-containing protein</fullName>
    </recommendedName>
</protein>
<evidence type="ECO:0000256" key="5">
    <source>
        <dbReference type="ARBA" id="ARBA00023180"/>
    </source>
</evidence>
<dbReference type="PROSITE" id="PS51767">
    <property type="entry name" value="PEPTIDASE_A1"/>
    <property type="match status" value="1"/>
</dbReference>
<keyword evidence="6" id="KW-0732">Signal</keyword>
<dbReference type="GO" id="GO:0006508">
    <property type="term" value="P:proteolysis"/>
    <property type="evidence" value="ECO:0007669"/>
    <property type="project" value="UniProtKB-KW"/>
</dbReference>
<evidence type="ECO:0000259" key="7">
    <source>
        <dbReference type="PROSITE" id="PS51767"/>
    </source>
</evidence>
<dbReference type="GO" id="GO:0004190">
    <property type="term" value="F:aspartic-type endopeptidase activity"/>
    <property type="evidence" value="ECO:0007669"/>
    <property type="project" value="UniProtKB-KW"/>
</dbReference>
<keyword evidence="2" id="KW-0645">Protease</keyword>
<dbReference type="PANTHER" id="PTHR47967:SF23">
    <property type="entry name" value="OS04G0448300 PROTEIN"/>
    <property type="match status" value="1"/>
</dbReference>
<dbReference type="CDD" id="cd05476">
    <property type="entry name" value="pepsin_A_like_plant"/>
    <property type="match status" value="1"/>
</dbReference>
<sequence>MQFAILLLLISFATSQTISIVGDIQFELTHVDHGQNLNKFELLKRAARRSRARASLLYAMDCTSNPISRTNVPFHPSGGSEYVLELAIGTPPKPYPFLLDSGSSLIWTQCKPCSKCVEQPSPIFDPSKSSTFSRLSCSDKLCQALARQSNCTRNHCEYYYSYADQTYSIGDYARETFTLGTNGEVKVNMAIGCGHTNGGDLNNSSGIAGFSRAETSMVSQLGVPGFSYCMTDDINKRTLLKFGTQEEIFRDIKAPVQATKFVDALPGYEGLYFVSMTGITVGTKRLSIPESVFAQGTCVDSGTAFTQLPNVAYNKLKKVLQSSTKWSPSNITILGLECFSTGSIRPSQVKVPNVIFHFPGMNLDVPRDNYIADMDDEGVMCLGIMSSKSFGIIGNQQQINMQVLYDLKNSKLVIAPNQCYKK</sequence>
<feature type="chain" id="PRO_5042040717" description="Peptidase A1 domain-containing protein" evidence="6">
    <location>
        <begin position="16"/>
        <end position="422"/>
    </location>
</feature>
<dbReference type="InterPro" id="IPR032861">
    <property type="entry name" value="TAXi_N"/>
</dbReference>
<dbReference type="AlphaFoldDB" id="A0AAD6EYR3"/>
<evidence type="ECO:0000256" key="6">
    <source>
        <dbReference type="SAM" id="SignalP"/>
    </source>
</evidence>
<keyword evidence="9" id="KW-1185">Reference proteome</keyword>
<proteinExistence type="inferred from homology"/>
<comment type="caution">
    <text evidence="8">The sequence shown here is derived from an EMBL/GenBank/DDBJ whole genome shotgun (WGS) entry which is preliminary data.</text>
</comment>
<evidence type="ECO:0000256" key="3">
    <source>
        <dbReference type="ARBA" id="ARBA00022750"/>
    </source>
</evidence>
<keyword evidence="5" id="KW-0325">Glycoprotein</keyword>
<evidence type="ECO:0000313" key="8">
    <source>
        <dbReference type="EMBL" id="KAJ3705940.1"/>
    </source>
</evidence>
<comment type="similarity">
    <text evidence="1">Belongs to the peptidase A1 family.</text>
</comment>
<name>A0AAD6EYR3_9POAL</name>